<dbReference type="EC" id="6.3.3.1" evidence="4"/>
<dbReference type="InterPro" id="IPR036921">
    <property type="entry name" value="PurM-like_N_sf"/>
</dbReference>
<dbReference type="InterPro" id="IPR004733">
    <property type="entry name" value="PurM_cligase"/>
</dbReference>
<dbReference type="UniPathway" id="UPA00074">
    <property type="reaction ID" value="UER00129"/>
</dbReference>
<proteinExistence type="inferred from homology"/>
<keyword evidence="8" id="KW-0547">Nucleotide-binding</keyword>
<dbReference type="GO" id="GO:0006189">
    <property type="term" value="P:'de novo' IMP biosynthetic process"/>
    <property type="evidence" value="ECO:0007669"/>
    <property type="project" value="UniProtKB-UniPathway"/>
</dbReference>
<accession>A0A168QNL7</accession>
<evidence type="ECO:0000256" key="3">
    <source>
        <dbReference type="ARBA" id="ARBA00010280"/>
    </source>
</evidence>
<dbReference type="Pfam" id="PF00586">
    <property type="entry name" value="AIRS"/>
    <property type="match status" value="1"/>
</dbReference>
<dbReference type="PANTHER" id="PTHR10520">
    <property type="entry name" value="TRIFUNCTIONAL PURINE BIOSYNTHETIC PROTEIN ADENOSINE-3-RELATED"/>
    <property type="match status" value="1"/>
</dbReference>
<comment type="similarity">
    <text evidence="3">Belongs to the AIR synthase family.</text>
</comment>
<evidence type="ECO:0000256" key="8">
    <source>
        <dbReference type="ARBA" id="ARBA00022741"/>
    </source>
</evidence>
<evidence type="ECO:0000313" key="17">
    <source>
        <dbReference type="EMBL" id="OAB47999.1"/>
    </source>
</evidence>
<keyword evidence="7 17" id="KW-0436">Ligase</keyword>
<dbReference type="AlphaFoldDB" id="A0A168QNL7"/>
<feature type="domain" description="PurM-like C-terminal" evidence="16">
    <location>
        <begin position="175"/>
        <end position="335"/>
    </location>
</feature>
<dbReference type="NCBIfam" id="TIGR00878">
    <property type="entry name" value="purM"/>
    <property type="match status" value="1"/>
</dbReference>
<gene>
    <name evidence="17" type="ORF">PBAT_03740</name>
</gene>
<dbReference type="Gene3D" id="3.30.1330.10">
    <property type="entry name" value="PurM-like, N-terminal domain"/>
    <property type="match status" value="1"/>
</dbReference>
<keyword evidence="6" id="KW-0963">Cytoplasm</keyword>
<evidence type="ECO:0000256" key="13">
    <source>
        <dbReference type="ARBA" id="ARBA00033093"/>
    </source>
</evidence>
<organism evidence="17 18">
    <name type="scientific">Paenibacillus antarcticus</name>
    <dbReference type="NCBI Taxonomy" id="253703"/>
    <lineage>
        <taxon>Bacteria</taxon>
        <taxon>Bacillati</taxon>
        <taxon>Bacillota</taxon>
        <taxon>Bacilli</taxon>
        <taxon>Bacillales</taxon>
        <taxon>Paenibacillaceae</taxon>
        <taxon>Paenibacillus</taxon>
    </lineage>
</organism>
<name>A0A168QNL7_9BACL</name>
<evidence type="ECO:0000256" key="10">
    <source>
        <dbReference type="ARBA" id="ARBA00022840"/>
    </source>
</evidence>
<dbReference type="RefSeq" id="WP_068646718.1">
    <property type="nucleotide sequence ID" value="NZ_CP043611.1"/>
</dbReference>
<dbReference type="GO" id="GO:0004641">
    <property type="term" value="F:phosphoribosylformylglycinamidine cyclo-ligase activity"/>
    <property type="evidence" value="ECO:0007669"/>
    <property type="project" value="UniProtKB-EC"/>
</dbReference>
<sequence>MSEKLSYAQVGVDIDNADATKKDMQKSLETTDSRVLNKSGAFAALFEAKFDGIDNPVLVLKAEEPGSKQLLSFRHNKVSNICYDLINHLVNDIIVMGARPEVVLDIILCGKIEKEIVVEVVEAISNACRAQDCVLIGGETSEQPKVLPEGSYMLNASILGVVDKHKIIDGTKIAKGDVIIALASNGLHTNGYTLVRTLMDTMPQILDEKVQEDSFLDAILTPHRCYYQNLKELFPTDVINGLAHITGGGIKGNLNRILPAGVNARIELDKMKIHPLFEIIKRYGNVDDEEMLKTFNMGVGITLVAHSEDASQIIEHLKLTGCDAYIIGEIVDGEQCVEYINELNY</sequence>
<dbReference type="CDD" id="cd02196">
    <property type="entry name" value="PurM"/>
    <property type="match status" value="1"/>
</dbReference>
<dbReference type="PANTHER" id="PTHR10520:SF12">
    <property type="entry name" value="TRIFUNCTIONAL PURINE BIOSYNTHETIC PROTEIN ADENOSINE-3"/>
    <property type="match status" value="1"/>
</dbReference>
<dbReference type="SUPFAM" id="SSF55326">
    <property type="entry name" value="PurM N-terminal domain-like"/>
    <property type="match status" value="1"/>
</dbReference>
<reference evidence="17 18" key="1">
    <citation type="submission" date="2016-03" db="EMBL/GenBank/DDBJ databases">
        <title>Draft genome sequence of Paenibacillus antarcticus CECT 5836.</title>
        <authorList>
            <person name="Shin S.-K."/>
            <person name="Yi H."/>
        </authorList>
    </citation>
    <scope>NUCLEOTIDE SEQUENCE [LARGE SCALE GENOMIC DNA]</scope>
    <source>
        <strain evidence="17 18">CECT 5836</strain>
    </source>
</reference>
<evidence type="ECO:0000259" key="15">
    <source>
        <dbReference type="Pfam" id="PF00586"/>
    </source>
</evidence>
<comment type="pathway">
    <text evidence="2">Purine metabolism; IMP biosynthesis via de novo pathway; 5-amino-1-(5-phospho-D-ribosyl)imidazole from N(2)-formyl-N(1)-(5-phospho-D-ribosyl)glycinamide: step 2/2.</text>
</comment>
<protein>
    <recommendedName>
        <fullName evidence="5">Phosphoribosylformylglycinamidine cyclo-ligase</fullName>
        <ecNumber evidence="4">6.3.3.1</ecNumber>
    </recommendedName>
    <alternativeName>
        <fullName evidence="12">AIR synthase</fullName>
    </alternativeName>
    <alternativeName>
        <fullName evidence="13">AIRS</fullName>
    </alternativeName>
    <alternativeName>
        <fullName evidence="11">Phosphoribosyl-aminoimidazole synthetase</fullName>
    </alternativeName>
</protein>
<evidence type="ECO:0000256" key="14">
    <source>
        <dbReference type="ARBA" id="ARBA00049057"/>
    </source>
</evidence>
<dbReference type="GO" id="GO:0004637">
    <property type="term" value="F:phosphoribosylamine-glycine ligase activity"/>
    <property type="evidence" value="ECO:0007669"/>
    <property type="project" value="TreeGrafter"/>
</dbReference>
<dbReference type="InterPro" id="IPR016188">
    <property type="entry name" value="PurM-like_N"/>
</dbReference>
<evidence type="ECO:0000256" key="5">
    <source>
        <dbReference type="ARBA" id="ARBA00020367"/>
    </source>
</evidence>
<keyword evidence="10" id="KW-0067">ATP-binding</keyword>
<evidence type="ECO:0000256" key="11">
    <source>
        <dbReference type="ARBA" id="ARBA00031908"/>
    </source>
</evidence>
<dbReference type="Proteomes" id="UP000077355">
    <property type="component" value="Unassembled WGS sequence"/>
</dbReference>
<evidence type="ECO:0000313" key="18">
    <source>
        <dbReference type="Proteomes" id="UP000077355"/>
    </source>
</evidence>
<evidence type="ECO:0000256" key="4">
    <source>
        <dbReference type="ARBA" id="ARBA00013047"/>
    </source>
</evidence>
<dbReference type="SUPFAM" id="SSF56042">
    <property type="entry name" value="PurM C-terminal domain-like"/>
    <property type="match status" value="1"/>
</dbReference>
<dbReference type="InterPro" id="IPR036676">
    <property type="entry name" value="PurM-like_C_sf"/>
</dbReference>
<evidence type="ECO:0000256" key="1">
    <source>
        <dbReference type="ARBA" id="ARBA00004496"/>
    </source>
</evidence>
<comment type="catalytic activity">
    <reaction evidence="14">
        <text>2-formamido-N(1)-(5-O-phospho-beta-D-ribosyl)acetamidine + ATP = 5-amino-1-(5-phospho-beta-D-ribosyl)imidazole + ADP + phosphate + H(+)</text>
        <dbReference type="Rhea" id="RHEA:23032"/>
        <dbReference type="ChEBI" id="CHEBI:15378"/>
        <dbReference type="ChEBI" id="CHEBI:30616"/>
        <dbReference type="ChEBI" id="CHEBI:43474"/>
        <dbReference type="ChEBI" id="CHEBI:137981"/>
        <dbReference type="ChEBI" id="CHEBI:147287"/>
        <dbReference type="ChEBI" id="CHEBI:456216"/>
        <dbReference type="EC" id="6.3.3.1"/>
    </reaction>
</comment>
<dbReference type="EMBL" id="LVJI01000002">
    <property type="protein sequence ID" value="OAB47999.1"/>
    <property type="molecule type" value="Genomic_DNA"/>
</dbReference>
<dbReference type="OrthoDB" id="2533305at2"/>
<keyword evidence="18" id="KW-1185">Reference proteome</keyword>
<keyword evidence="9" id="KW-0658">Purine biosynthesis</keyword>
<evidence type="ECO:0000256" key="7">
    <source>
        <dbReference type="ARBA" id="ARBA00022598"/>
    </source>
</evidence>
<dbReference type="Gene3D" id="3.90.650.10">
    <property type="entry name" value="PurM-like C-terminal domain"/>
    <property type="match status" value="1"/>
</dbReference>
<dbReference type="FunFam" id="3.90.650.10:FF:000011">
    <property type="entry name" value="Phosphoribosylformylglycinamidine cyclo-ligase"/>
    <property type="match status" value="1"/>
</dbReference>
<evidence type="ECO:0000256" key="6">
    <source>
        <dbReference type="ARBA" id="ARBA00022490"/>
    </source>
</evidence>
<comment type="caution">
    <text evidence="17">The sequence shown here is derived from an EMBL/GenBank/DDBJ whole genome shotgun (WGS) entry which is preliminary data.</text>
</comment>
<evidence type="ECO:0000256" key="2">
    <source>
        <dbReference type="ARBA" id="ARBA00004686"/>
    </source>
</evidence>
<evidence type="ECO:0000256" key="9">
    <source>
        <dbReference type="ARBA" id="ARBA00022755"/>
    </source>
</evidence>
<feature type="domain" description="PurM-like N-terminal" evidence="15">
    <location>
        <begin position="76"/>
        <end position="162"/>
    </location>
</feature>
<comment type="subcellular location">
    <subcellularLocation>
        <location evidence="1">Cytoplasm</location>
    </subcellularLocation>
</comment>
<dbReference type="GO" id="GO:0005524">
    <property type="term" value="F:ATP binding"/>
    <property type="evidence" value="ECO:0007669"/>
    <property type="project" value="UniProtKB-KW"/>
</dbReference>
<dbReference type="Pfam" id="PF02769">
    <property type="entry name" value="AIRS_C"/>
    <property type="match status" value="1"/>
</dbReference>
<dbReference type="GO" id="GO:0005829">
    <property type="term" value="C:cytosol"/>
    <property type="evidence" value="ECO:0007669"/>
    <property type="project" value="TreeGrafter"/>
</dbReference>
<dbReference type="InterPro" id="IPR010918">
    <property type="entry name" value="PurM-like_C_dom"/>
</dbReference>
<evidence type="ECO:0000256" key="12">
    <source>
        <dbReference type="ARBA" id="ARBA00032931"/>
    </source>
</evidence>
<dbReference type="GO" id="GO:0046084">
    <property type="term" value="P:adenine biosynthetic process"/>
    <property type="evidence" value="ECO:0007669"/>
    <property type="project" value="TreeGrafter"/>
</dbReference>
<evidence type="ECO:0000259" key="16">
    <source>
        <dbReference type="Pfam" id="PF02769"/>
    </source>
</evidence>